<keyword evidence="3 6" id="KW-0812">Transmembrane</keyword>
<keyword evidence="8" id="KW-1185">Reference proteome</keyword>
<gene>
    <name evidence="7" type="ORF">E6C48_15225</name>
</gene>
<name>A0ABY2Q502_9HYPH</name>
<dbReference type="Pfam" id="PF02653">
    <property type="entry name" value="BPD_transp_2"/>
    <property type="match status" value="1"/>
</dbReference>
<feature type="transmembrane region" description="Helical" evidence="6">
    <location>
        <begin position="102"/>
        <end position="123"/>
    </location>
</feature>
<dbReference type="InterPro" id="IPR001851">
    <property type="entry name" value="ABC_transp_permease"/>
</dbReference>
<dbReference type="Proteomes" id="UP000306441">
    <property type="component" value="Unassembled WGS sequence"/>
</dbReference>
<dbReference type="PANTHER" id="PTHR30482:SF10">
    <property type="entry name" value="HIGH-AFFINITY BRANCHED-CHAIN AMINO ACID TRANSPORT PROTEIN BRAE"/>
    <property type="match status" value="1"/>
</dbReference>
<comment type="subcellular location">
    <subcellularLocation>
        <location evidence="1">Cell membrane</location>
        <topology evidence="1">Multi-pass membrane protein</topology>
    </subcellularLocation>
</comment>
<keyword evidence="4 6" id="KW-1133">Transmembrane helix</keyword>
<evidence type="ECO:0000313" key="8">
    <source>
        <dbReference type="Proteomes" id="UP000306441"/>
    </source>
</evidence>
<feature type="transmembrane region" description="Helical" evidence="6">
    <location>
        <begin position="130"/>
        <end position="152"/>
    </location>
</feature>
<dbReference type="InterPro" id="IPR043428">
    <property type="entry name" value="LivM-like"/>
</dbReference>
<keyword evidence="2" id="KW-1003">Cell membrane</keyword>
<accession>A0ABY2Q502</accession>
<comment type="caution">
    <text evidence="7">The sequence shown here is derived from an EMBL/GenBank/DDBJ whole genome shotgun (WGS) entry which is preliminary data.</text>
</comment>
<sequence>MSGDWRIPLVLLAVCVLAAAVAYGAPHVLSDYFVRIILLIALNSILVLSLSLSNGFTGVFSLGHVGFIGAGAYVSGILSIPVQQKMALLPHLPSFLHWFSLPFLPATVVAGLFTAILAVIVGYPLMRLSGYFVSVATMGFLIIVNVVLINASDFTRGARTFTGVPLETTLPWVFAWLGVTLFVLARLVYSPFGRSMKAVRDDTIAASAVGIGVLRARLIAFVIGAFFSGVGGSLYAHYLGSFSPNTFYFAMMINLIAMLVLGGMESLTGALVGVVCVSILSELLRSVERGFTFAGITVPALFGASQIVLGFVFILIMIFRPKGIMGDRELTFGLAARSARARKRREEQNA</sequence>
<organism evidence="7 8">
    <name type="scientific">Ollibium composti</name>
    <dbReference type="NCBI Taxonomy" id="2675109"/>
    <lineage>
        <taxon>Bacteria</taxon>
        <taxon>Pseudomonadati</taxon>
        <taxon>Pseudomonadota</taxon>
        <taxon>Alphaproteobacteria</taxon>
        <taxon>Hyphomicrobiales</taxon>
        <taxon>Phyllobacteriaceae</taxon>
        <taxon>Ollibium</taxon>
    </lineage>
</organism>
<feature type="transmembrane region" description="Helical" evidence="6">
    <location>
        <begin position="292"/>
        <end position="319"/>
    </location>
</feature>
<reference evidence="7 8" key="1">
    <citation type="submission" date="2019-04" db="EMBL/GenBank/DDBJ databases">
        <title>Mesorhizobium composti sp. nov., isolated from compost.</title>
        <authorList>
            <person name="Lin S.-Y."/>
            <person name="Hameed A."/>
            <person name="Hsieh Y.-T."/>
            <person name="Young C.-C."/>
        </authorList>
    </citation>
    <scope>NUCLEOTIDE SEQUENCE [LARGE SCALE GENOMIC DNA]</scope>
    <source>
        <strain evidence="7 8">CC-YTH430</strain>
    </source>
</reference>
<feature type="transmembrane region" description="Helical" evidence="6">
    <location>
        <begin position="32"/>
        <end position="52"/>
    </location>
</feature>
<feature type="transmembrane region" description="Helical" evidence="6">
    <location>
        <begin position="59"/>
        <end position="82"/>
    </location>
</feature>
<feature type="transmembrane region" description="Helical" evidence="6">
    <location>
        <begin position="172"/>
        <end position="192"/>
    </location>
</feature>
<evidence type="ECO:0000313" key="7">
    <source>
        <dbReference type="EMBL" id="THF55956.1"/>
    </source>
</evidence>
<dbReference type="PANTHER" id="PTHR30482">
    <property type="entry name" value="HIGH-AFFINITY BRANCHED-CHAIN AMINO ACID TRANSPORT SYSTEM PERMEASE"/>
    <property type="match status" value="1"/>
</dbReference>
<feature type="transmembrane region" description="Helical" evidence="6">
    <location>
        <begin position="247"/>
        <end position="280"/>
    </location>
</feature>
<evidence type="ECO:0000256" key="5">
    <source>
        <dbReference type="ARBA" id="ARBA00023136"/>
    </source>
</evidence>
<evidence type="ECO:0000256" key="6">
    <source>
        <dbReference type="SAM" id="Phobius"/>
    </source>
</evidence>
<dbReference type="CDD" id="cd06581">
    <property type="entry name" value="TM_PBP1_LivM_like"/>
    <property type="match status" value="1"/>
</dbReference>
<dbReference type="RefSeq" id="WP_136358706.1">
    <property type="nucleotide sequence ID" value="NZ_SSNY01000009.1"/>
</dbReference>
<evidence type="ECO:0000256" key="2">
    <source>
        <dbReference type="ARBA" id="ARBA00022475"/>
    </source>
</evidence>
<evidence type="ECO:0000256" key="4">
    <source>
        <dbReference type="ARBA" id="ARBA00022989"/>
    </source>
</evidence>
<proteinExistence type="predicted"/>
<protein>
    <submittedName>
        <fullName evidence="7">Branched-chain amino acid ABC transporter permease</fullName>
    </submittedName>
</protein>
<dbReference type="EMBL" id="SSNY01000009">
    <property type="protein sequence ID" value="THF55956.1"/>
    <property type="molecule type" value="Genomic_DNA"/>
</dbReference>
<evidence type="ECO:0000256" key="1">
    <source>
        <dbReference type="ARBA" id="ARBA00004651"/>
    </source>
</evidence>
<keyword evidence="5 6" id="KW-0472">Membrane</keyword>
<evidence type="ECO:0000256" key="3">
    <source>
        <dbReference type="ARBA" id="ARBA00022692"/>
    </source>
</evidence>